<gene>
    <name evidence="2" type="ORF">HNP60_000591</name>
</gene>
<keyword evidence="1" id="KW-0472">Membrane</keyword>
<protein>
    <recommendedName>
        <fullName evidence="4">DUF2721 domain-containing protein</fullName>
    </recommendedName>
</protein>
<feature type="transmembrane region" description="Helical" evidence="1">
    <location>
        <begin position="81"/>
        <end position="104"/>
    </location>
</feature>
<dbReference type="RefSeq" id="WP_184149993.1">
    <property type="nucleotide sequence ID" value="NZ_JACHKA010000001.1"/>
</dbReference>
<reference evidence="2 3" key="1">
    <citation type="submission" date="2020-08" db="EMBL/GenBank/DDBJ databases">
        <title>Exploring microbial biodiversity for novel pathways involved in the catabolism of aromatic compounds derived from lignin.</title>
        <authorList>
            <person name="Elkins J."/>
        </authorList>
    </citation>
    <scope>NUCLEOTIDE SEQUENCE [LARGE SCALE GENOMIC DNA]</scope>
    <source>
        <strain evidence="2 3">B1D3A</strain>
    </source>
</reference>
<sequence length="171" mass="18513">MSAIPALSYPEVSEVTHVIQLAVAPVFLLAGIGGFLNVCASRLARVIDRARVVEKLVPQSTGAEHDRLIQEIRILDRRISVVNTAIFLSVLAALLISAVVILLFASNLVMANLGTLIALLFMGSMISIASAFAIFIVETRLGSQVIHIRNEILYHQAEEENGAAEDDKVPR</sequence>
<feature type="transmembrane region" description="Helical" evidence="1">
    <location>
        <begin position="18"/>
        <end position="39"/>
    </location>
</feature>
<dbReference type="EMBL" id="JACHKA010000001">
    <property type="protein sequence ID" value="MBB5984617.1"/>
    <property type="molecule type" value="Genomic_DNA"/>
</dbReference>
<dbReference type="Proteomes" id="UP001138540">
    <property type="component" value="Unassembled WGS sequence"/>
</dbReference>
<comment type="caution">
    <text evidence="2">The sequence shown here is derived from an EMBL/GenBank/DDBJ whole genome shotgun (WGS) entry which is preliminary data.</text>
</comment>
<keyword evidence="1" id="KW-1133">Transmembrane helix</keyword>
<dbReference type="InterPro" id="IPR021279">
    <property type="entry name" value="DUF2721"/>
</dbReference>
<accession>A0ABR6NBF8</accession>
<dbReference type="Pfam" id="PF11026">
    <property type="entry name" value="DUF2721"/>
    <property type="match status" value="1"/>
</dbReference>
<organism evidence="2 3">
    <name type="scientific">Sphingobium lignivorans</name>
    <dbReference type="NCBI Taxonomy" id="2735886"/>
    <lineage>
        <taxon>Bacteria</taxon>
        <taxon>Pseudomonadati</taxon>
        <taxon>Pseudomonadota</taxon>
        <taxon>Alphaproteobacteria</taxon>
        <taxon>Sphingomonadales</taxon>
        <taxon>Sphingomonadaceae</taxon>
        <taxon>Sphingobium</taxon>
    </lineage>
</organism>
<keyword evidence="3" id="KW-1185">Reference proteome</keyword>
<evidence type="ECO:0008006" key="4">
    <source>
        <dbReference type="Google" id="ProtNLM"/>
    </source>
</evidence>
<evidence type="ECO:0000313" key="2">
    <source>
        <dbReference type="EMBL" id="MBB5984617.1"/>
    </source>
</evidence>
<evidence type="ECO:0000313" key="3">
    <source>
        <dbReference type="Proteomes" id="UP001138540"/>
    </source>
</evidence>
<evidence type="ECO:0000256" key="1">
    <source>
        <dbReference type="SAM" id="Phobius"/>
    </source>
</evidence>
<keyword evidence="1" id="KW-0812">Transmembrane</keyword>
<name>A0ABR6NBF8_9SPHN</name>
<proteinExistence type="predicted"/>
<feature type="transmembrane region" description="Helical" evidence="1">
    <location>
        <begin position="116"/>
        <end position="137"/>
    </location>
</feature>